<evidence type="ECO:0000313" key="3">
    <source>
        <dbReference type="Proteomes" id="UP001220377"/>
    </source>
</evidence>
<dbReference type="EMBL" id="CP117884">
    <property type="protein sequence ID" value="WDF83321.1"/>
    <property type="molecule type" value="Genomic_DNA"/>
</dbReference>
<gene>
    <name evidence="2" type="ORF">PQ472_03515</name>
</gene>
<reference evidence="2 3" key="1">
    <citation type="submission" date="2023-02" db="EMBL/GenBank/DDBJ databases">
        <title>Genome sequence of Lacticaseibacillus sp. KACC 23028.</title>
        <authorList>
            <person name="Kim S."/>
            <person name="Heo J."/>
            <person name="Kwon S.-W."/>
        </authorList>
    </citation>
    <scope>NUCLEOTIDE SEQUENCE [LARGE SCALE GENOMIC DNA]</scope>
    <source>
        <strain evidence="2 3">KACC 23028</strain>
    </source>
</reference>
<evidence type="ECO:0000256" key="1">
    <source>
        <dbReference type="SAM" id="SignalP"/>
    </source>
</evidence>
<keyword evidence="3" id="KW-1185">Reference proteome</keyword>
<name>A0ABY7WU93_9LACO</name>
<dbReference type="SUPFAM" id="SSF63829">
    <property type="entry name" value="Calcium-dependent phosphotriesterase"/>
    <property type="match status" value="1"/>
</dbReference>
<protein>
    <recommendedName>
        <fullName evidence="4">Extracellular protein</fullName>
    </recommendedName>
</protein>
<dbReference type="Proteomes" id="UP001220377">
    <property type="component" value="Chromosome"/>
</dbReference>
<evidence type="ECO:0008006" key="4">
    <source>
        <dbReference type="Google" id="ProtNLM"/>
    </source>
</evidence>
<accession>A0ABY7WU93</accession>
<keyword evidence="1" id="KW-0732">Signal</keyword>
<feature type="chain" id="PRO_5046173024" description="Extracellular protein" evidence="1">
    <location>
        <begin position="25"/>
        <end position="393"/>
    </location>
</feature>
<proteinExistence type="predicted"/>
<organism evidence="2 3">
    <name type="scientific">Lacticaseibacillus pabuli</name>
    <dbReference type="NCBI Taxonomy" id="3025672"/>
    <lineage>
        <taxon>Bacteria</taxon>
        <taxon>Bacillati</taxon>
        <taxon>Bacillota</taxon>
        <taxon>Bacilli</taxon>
        <taxon>Lactobacillales</taxon>
        <taxon>Lactobacillaceae</taxon>
        <taxon>Lacticaseibacillus</taxon>
    </lineage>
</organism>
<feature type="signal peptide" evidence="1">
    <location>
        <begin position="1"/>
        <end position="24"/>
    </location>
</feature>
<evidence type="ECO:0000313" key="2">
    <source>
        <dbReference type="EMBL" id="WDF83321.1"/>
    </source>
</evidence>
<sequence length="393" mass="42979">MKKVSLLAGSFAAALLMAGGIALGTTTSNSQSVAAVSNIRQKTDYTKRSNAYVNTKGAKGVANLRYKQGSTAYSKTYKVTAGTTKGAKWTTAFYLPLKNLTSNANPSHKNTSYFATNAPQGFTMDKSGNMYFAFSRKNSNRGKTGYLYNGYIMKVDAYAVKKLEGNKKLLTTNPNSLIKSGHVKFSNMNWAFCSGSLAWDPKTNRLKFIIAYNSPSRSYLSTHPVQMVTANPSSLKFESTAKFYLHDTVTGQYSQPNVLAFDNSGNYYTAAAASLNTSNGNAYILHQGVRKSNGTYSDRELGMTIKPILSTQEQGISIDNDRFYIGSNSAYISFSLSKYLKNAYTPSMAKSAGSWLGVETAQIAGSRESENVLSRNGVKYMAMTWPNEVIMHK</sequence>
<dbReference type="RefSeq" id="WP_274261392.1">
    <property type="nucleotide sequence ID" value="NZ_CP117884.1"/>
</dbReference>